<evidence type="ECO:0000313" key="1">
    <source>
        <dbReference type="EMBL" id="VFU25484.1"/>
    </source>
</evidence>
<dbReference type="EMBL" id="CAADRP010000225">
    <property type="protein sequence ID" value="VFU25484.1"/>
    <property type="molecule type" value="Genomic_DNA"/>
</dbReference>
<organism evidence="1">
    <name type="scientific">Salix viminalis</name>
    <name type="common">Common osier</name>
    <name type="synonym">Basket willow</name>
    <dbReference type="NCBI Taxonomy" id="40686"/>
    <lineage>
        <taxon>Eukaryota</taxon>
        <taxon>Viridiplantae</taxon>
        <taxon>Streptophyta</taxon>
        <taxon>Embryophyta</taxon>
        <taxon>Tracheophyta</taxon>
        <taxon>Spermatophyta</taxon>
        <taxon>Magnoliopsida</taxon>
        <taxon>eudicotyledons</taxon>
        <taxon>Gunneridae</taxon>
        <taxon>Pentapetalae</taxon>
        <taxon>rosids</taxon>
        <taxon>fabids</taxon>
        <taxon>Malpighiales</taxon>
        <taxon>Salicaceae</taxon>
        <taxon>Saliceae</taxon>
        <taxon>Salix</taxon>
    </lineage>
</organism>
<sequence>MDDEVSTIDIYGMRGVDADNTGNKDSVNRSRVVSVPGDDPIVVEIITVNYFGSVEVKLSGMESHLIFSTWKLAGPFIHKYHLNSNMIWTSQCRRRSCHSEKERATTSMFAKAPPCR</sequence>
<dbReference type="AlphaFoldDB" id="A0A6N2KCT8"/>
<protein>
    <submittedName>
        <fullName evidence="1">Uncharacterized protein</fullName>
    </submittedName>
</protein>
<gene>
    <name evidence="1" type="ORF">SVIM_LOCUS60290</name>
</gene>
<proteinExistence type="predicted"/>
<accession>A0A6N2KCT8</accession>
<name>A0A6N2KCT8_SALVM</name>
<reference evidence="1" key="1">
    <citation type="submission" date="2019-03" db="EMBL/GenBank/DDBJ databases">
        <authorList>
            <person name="Mank J."/>
            <person name="Almeida P."/>
        </authorList>
    </citation>
    <scope>NUCLEOTIDE SEQUENCE</scope>
    <source>
        <strain evidence="1">78183</strain>
    </source>
</reference>